<organism evidence="1">
    <name type="scientific">viral metagenome</name>
    <dbReference type="NCBI Taxonomy" id="1070528"/>
    <lineage>
        <taxon>unclassified sequences</taxon>
        <taxon>metagenomes</taxon>
        <taxon>organismal metagenomes</taxon>
    </lineage>
</organism>
<proteinExistence type="predicted"/>
<dbReference type="AlphaFoldDB" id="A0A6C0DVI0"/>
<sequence>MKPTVTFVTAFLDLSEDRSNDKSPEKCFNYFHNLAKYGINICVFVSQVYFDTVRELCKDLPNIHLMPTIELSDTWMYKTTQSVFDISLPEQRTSYHDTYNFLVLMNAKIEFINRAIQLNPLNTTHFAWIDFSICHVIHSQNTLERLHTYSNSLLRDNMMLLPGCWSRDLSNNNMHSIYNKVHWRFCGGFFIGDINSLNNFYNCYLLHYKIFLEENRRLVWEVNFWAWLENKEYWSPDVYAADHNDSIIHIPSDYLKTVASLTTIPPRFERCKLAIRSLLNQVDHIYLSVSKNYKRFGDVNLPDFSNESDFNGRVTIVESIDYGPATKYLGALSHIPDSIWVFFCDDDQEYSSDLLRNMKNNICLVGAYQNRYNIVKNGSGGIIHGYVGNMFHKSLLENLPSFDLPPCSRFIDDQWMSIYCSLNSVTIFPTLIENYINIFKVLSGGYEQIGEESLASLGNRDSMVAELAKHFNIVFKPEGIITFNL</sequence>
<name>A0A6C0DVI0_9ZZZZ</name>
<dbReference type="SUPFAM" id="SSF53448">
    <property type="entry name" value="Nucleotide-diphospho-sugar transferases"/>
    <property type="match status" value="1"/>
</dbReference>
<reference evidence="1" key="1">
    <citation type="journal article" date="2020" name="Nature">
        <title>Giant virus diversity and host interactions through global metagenomics.</title>
        <authorList>
            <person name="Schulz F."/>
            <person name="Roux S."/>
            <person name="Paez-Espino D."/>
            <person name="Jungbluth S."/>
            <person name="Walsh D.A."/>
            <person name="Denef V.J."/>
            <person name="McMahon K.D."/>
            <person name="Konstantinidis K.T."/>
            <person name="Eloe-Fadrosh E.A."/>
            <person name="Kyrpides N.C."/>
            <person name="Woyke T."/>
        </authorList>
    </citation>
    <scope>NUCLEOTIDE SEQUENCE</scope>
    <source>
        <strain evidence="1">GVMAG-M-3300023174-60</strain>
    </source>
</reference>
<dbReference type="InterPro" id="IPR011735">
    <property type="entry name" value="WlaTC/HtrL_glycosyltransf"/>
</dbReference>
<protein>
    <submittedName>
        <fullName evidence="1">Uncharacterized protein</fullName>
    </submittedName>
</protein>
<evidence type="ECO:0000313" key="1">
    <source>
        <dbReference type="EMBL" id="QHT20472.1"/>
    </source>
</evidence>
<accession>A0A6C0DVI0</accession>
<dbReference type="EMBL" id="MN739677">
    <property type="protein sequence ID" value="QHT20472.1"/>
    <property type="molecule type" value="Genomic_DNA"/>
</dbReference>
<dbReference type="InterPro" id="IPR029044">
    <property type="entry name" value="Nucleotide-diphossugar_trans"/>
</dbReference>
<dbReference type="Pfam" id="PF09612">
    <property type="entry name" value="HtrL_YibB"/>
    <property type="match status" value="1"/>
</dbReference>